<protein>
    <recommendedName>
        <fullName evidence="3">Abortive phage infection protein</fullName>
    </recommendedName>
</protein>
<accession>A0A0U2XKK3</accession>
<dbReference type="AlphaFoldDB" id="A0A0U2XKK3"/>
<dbReference type="Proteomes" id="UP000067683">
    <property type="component" value="Chromosome"/>
</dbReference>
<evidence type="ECO:0008006" key="3">
    <source>
        <dbReference type="Google" id="ProtNLM"/>
    </source>
</evidence>
<evidence type="ECO:0000313" key="2">
    <source>
        <dbReference type="Proteomes" id="UP000067683"/>
    </source>
</evidence>
<evidence type="ECO:0000313" key="1">
    <source>
        <dbReference type="EMBL" id="ALS76736.1"/>
    </source>
</evidence>
<proteinExistence type="predicted"/>
<reference evidence="1" key="1">
    <citation type="submission" date="2016-01" db="EMBL/GenBank/DDBJ databases">
        <title>Complete genome of Planococcus rifietoensis type strain M8.</title>
        <authorList>
            <person name="See-Too W.S."/>
        </authorList>
    </citation>
    <scope>NUCLEOTIDE SEQUENCE [LARGE SCALE GENOMIC DNA]</scope>
    <source>
        <strain evidence="1">M8</strain>
    </source>
</reference>
<dbReference type="KEGG" id="prt:AUC31_16620"/>
<keyword evidence="2" id="KW-1185">Reference proteome</keyword>
<sequence length="62" mass="7505">MTDYANELERLKNGEIDILDIPKEEFLEFRKILTEREDFKHFRGTAFHHGKTQYEYTVEPSK</sequence>
<dbReference type="OrthoDB" id="2455488at2"/>
<organism evidence="1 2">
    <name type="scientific">Planococcus rifietoensis</name>
    <dbReference type="NCBI Taxonomy" id="200991"/>
    <lineage>
        <taxon>Bacteria</taxon>
        <taxon>Bacillati</taxon>
        <taxon>Bacillota</taxon>
        <taxon>Bacilli</taxon>
        <taxon>Bacillales</taxon>
        <taxon>Caryophanaceae</taxon>
        <taxon>Planococcus</taxon>
    </lineage>
</organism>
<dbReference type="RefSeq" id="WP_058383437.1">
    <property type="nucleotide sequence ID" value="NZ_CP013659.2"/>
</dbReference>
<gene>
    <name evidence="1" type="ORF">AUC31_16620</name>
</gene>
<dbReference type="STRING" id="200991.AUC31_16620"/>
<name>A0A0U2XKK3_9BACL</name>
<dbReference type="EMBL" id="CP013659">
    <property type="protein sequence ID" value="ALS76736.1"/>
    <property type="molecule type" value="Genomic_DNA"/>
</dbReference>